<keyword evidence="7" id="KW-1185">Reference proteome</keyword>
<feature type="domain" description="T6SS Phospholipase effector Tle1-like catalytic" evidence="5">
    <location>
        <begin position="47"/>
        <end position="349"/>
    </location>
</feature>
<dbReference type="PROSITE" id="PS50294">
    <property type="entry name" value="WD_REPEATS_REGION"/>
    <property type="match status" value="7"/>
</dbReference>
<dbReference type="Proteomes" id="UP000807306">
    <property type="component" value="Unassembled WGS sequence"/>
</dbReference>
<feature type="region of interest" description="Disordered" evidence="4">
    <location>
        <begin position="260"/>
        <end position="288"/>
    </location>
</feature>
<evidence type="ECO:0000256" key="3">
    <source>
        <dbReference type="PROSITE-ProRule" id="PRU00221"/>
    </source>
</evidence>
<sequence length="889" mass="99433">MVSKGKHTVKEPLRKDSLFKEDKSVRESPLPILQKESMRCGHFRNGRNLVVCIDGTSNQFGEKNTNVVELFRMILRESNDYDQEAFYSSGIGTYAEPSWKSLAYLQQIFYHKVDLAIAWGFDRTVQAAYEWLSVNYQKDDCIFLFGFSRGAFQVRAIAGMIYKVGLLAMGNRAQIPYAYALYRASEKSSRQATLAENFRKTFSHKDVKVHFVGAWDTVSSIGIVRGKRLLPATIDGMGHVCYFRHSLALDERRVKFLPEFAYGGSTKPPPSSENNERPKSPDRHPLNFSEITMDTRDDTGVGLSSIKVSEKNRPQTLEVWFAGTHSDVGGGNASNASMDRSRPPLRWMVFEAEAVGLRMAKFEREIRADEQIEIKESLTGMWWLFEIIPFGRLSFSRDRRNHSTHKPHLGASRKIHDGQKIHSSLLRADLATTAEYTPQARPPRDGSRFWNTLRTEDKFKSPWLELDLYEAAENAVTMFLNNQNSALREIAMSNEVSQAVYDALISALKSDRWSPDQKYRTMEIALEMFGGTLHNKDSLILASFSQVYKALSGILEDSKKDFKKTTELFLKSLTNPRIYVIHGDDDVILAVVFSPNGKQIVSGSSKGTIRLWDATTGDPIGEPLTGHDGGVNSVVFSADDKLLASGSHDKTVRIWNVETGVQVGPPFRGHTGNVWSVAFSPKTEDNLVISGSQDGTVRIWNIHTAEVVGKLQGQNWVYSVAVSHDGRYIASGSRDGTIRLWDVKKQVKVWHQLQGHSDLISCVAFSPDGNQIISASSDRTVRRWDVQKGDSCGTTLEVKGYDGQVHGFAISPKNKYIVLGSDDATIRIWDMEIGQQLGEPLRGHTNPVQSVAFSPDGKKVVSGSWGSVIQVWDAELAQISAEKWVGDEV</sequence>
<evidence type="ECO:0000256" key="1">
    <source>
        <dbReference type="ARBA" id="ARBA00022574"/>
    </source>
</evidence>
<dbReference type="Pfam" id="PF09994">
    <property type="entry name" value="T6SS_Tle1-like_cat"/>
    <property type="match status" value="1"/>
</dbReference>
<protein>
    <submittedName>
        <fullName evidence="6">WD40-repeat-containing domain protein</fullName>
    </submittedName>
</protein>
<feature type="repeat" description="WD" evidence="3">
    <location>
        <begin position="624"/>
        <end position="665"/>
    </location>
</feature>
<feature type="repeat" description="WD" evidence="3">
    <location>
        <begin position="841"/>
        <end position="882"/>
    </location>
</feature>
<feature type="repeat" description="WD" evidence="3">
    <location>
        <begin position="581"/>
        <end position="622"/>
    </location>
</feature>
<proteinExistence type="predicted"/>
<dbReference type="InterPro" id="IPR015943">
    <property type="entry name" value="WD40/YVTN_repeat-like_dom_sf"/>
</dbReference>
<dbReference type="SMART" id="SM00320">
    <property type="entry name" value="WD40"/>
    <property type="match status" value="7"/>
</dbReference>
<reference evidence="6" key="1">
    <citation type="submission" date="2020-11" db="EMBL/GenBank/DDBJ databases">
        <authorList>
            <consortium name="DOE Joint Genome Institute"/>
            <person name="Ahrendt S."/>
            <person name="Riley R."/>
            <person name="Andreopoulos W."/>
            <person name="Labutti K."/>
            <person name="Pangilinan J."/>
            <person name="Ruiz-Duenas F.J."/>
            <person name="Barrasa J.M."/>
            <person name="Sanchez-Garcia M."/>
            <person name="Camarero S."/>
            <person name="Miyauchi S."/>
            <person name="Serrano A."/>
            <person name="Linde D."/>
            <person name="Babiker R."/>
            <person name="Drula E."/>
            <person name="Ayuso-Fernandez I."/>
            <person name="Pacheco R."/>
            <person name="Padilla G."/>
            <person name="Ferreira P."/>
            <person name="Barriuso J."/>
            <person name="Kellner H."/>
            <person name="Castanera R."/>
            <person name="Alfaro M."/>
            <person name="Ramirez L."/>
            <person name="Pisabarro A.G."/>
            <person name="Kuo A."/>
            <person name="Tritt A."/>
            <person name="Lipzen A."/>
            <person name="He G."/>
            <person name="Yan M."/>
            <person name="Ng V."/>
            <person name="Cullen D."/>
            <person name="Martin F."/>
            <person name="Rosso M.-N."/>
            <person name="Henrissat B."/>
            <person name="Hibbett D."/>
            <person name="Martinez A.T."/>
            <person name="Grigoriev I.V."/>
        </authorList>
    </citation>
    <scope>NUCLEOTIDE SEQUENCE</scope>
    <source>
        <strain evidence="6">CBS 506.95</strain>
    </source>
</reference>
<dbReference type="InterPro" id="IPR019775">
    <property type="entry name" value="WD40_repeat_CS"/>
</dbReference>
<feature type="repeat" description="WD" evidence="3">
    <location>
        <begin position="798"/>
        <end position="839"/>
    </location>
</feature>
<keyword evidence="2" id="KW-0677">Repeat</keyword>
<evidence type="ECO:0000313" key="7">
    <source>
        <dbReference type="Proteomes" id="UP000807306"/>
    </source>
</evidence>
<dbReference type="CDD" id="cd00200">
    <property type="entry name" value="WD40"/>
    <property type="match status" value="1"/>
</dbReference>
<dbReference type="InterPro" id="IPR001680">
    <property type="entry name" value="WD40_rpt"/>
</dbReference>
<dbReference type="PROSITE" id="PS00678">
    <property type="entry name" value="WD_REPEATS_1"/>
    <property type="match status" value="4"/>
</dbReference>
<dbReference type="PRINTS" id="PR00320">
    <property type="entry name" value="GPROTEINBRPT"/>
</dbReference>
<dbReference type="EMBL" id="MU157872">
    <property type="protein sequence ID" value="KAF9526328.1"/>
    <property type="molecule type" value="Genomic_DNA"/>
</dbReference>
<dbReference type="SUPFAM" id="SSF50978">
    <property type="entry name" value="WD40 repeat-like"/>
    <property type="match status" value="1"/>
</dbReference>
<feature type="compositionally biased region" description="Basic and acidic residues" evidence="4">
    <location>
        <begin position="274"/>
        <end position="285"/>
    </location>
</feature>
<comment type="caution">
    <text evidence="6">The sequence shown here is derived from an EMBL/GenBank/DDBJ whole genome shotgun (WGS) entry which is preliminary data.</text>
</comment>
<dbReference type="OrthoDB" id="538223at2759"/>
<dbReference type="GO" id="GO:1990234">
    <property type="term" value="C:transferase complex"/>
    <property type="evidence" value="ECO:0007669"/>
    <property type="project" value="UniProtKB-ARBA"/>
</dbReference>
<dbReference type="InterPro" id="IPR036322">
    <property type="entry name" value="WD40_repeat_dom_sf"/>
</dbReference>
<gene>
    <name evidence="6" type="ORF">CPB83DRAFT_857924</name>
</gene>
<evidence type="ECO:0000256" key="4">
    <source>
        <dbReference type="SAM" id="MobiDB-lite"/>
    </source>
</evidence>
<dbReference type="Gene3D" id="2.130.10.10">
    <property type="entry name" value="YVTN repeat-like/Quinoprotein amine dehydrogenase"/>
    <property type="match status" value="2"/>
</dbReference>
<dbReference type="PANTHER" id="PTHR22847:SF637">
    <property type="entry name" value="WD REPEAT DOMAIN 5B"/>
    <property type="match status" value="1"/>
</dbReference>
<evidence type="ECO:0000313" key="6">
    <source>
        <dbReference type="EMBL" id="KAF9526328.1"/>
    </source>
</evidence>
<dbReference type="PANTHER" id="PTHR22847">
    <property type="entry name" value="WD40 REPEAT PROTEIN"/>
    <property type="match status" value="1"/>
</dbReference>
<dbReference type="AlphaFoldDB" id="A0A9P6EBG0"/>
<accession>A0A9P6EBG0</accession>
<dbReference type="PROSITE" id="PS50082">
    <property type="entry name" value="WD_REPEATS_2"/>
    <property type="match status" value="7"/>
</dbReference>
<keyword evidence="1 3" id="KW-0853">WD repeat</keyword>
<dbReference type="InterPro" id="IPR018712">
    <property type="entry name" value="Tle1-like_cat"/>
</dbReference>
<dbReference type="Pfam" id="PF00400">
    <property type="entry name" value="WD40"/>
    <property type="match status" value="7"/>
</dbReference>
<name>A0A9P6EBG0_9AGAR</name>
<organism evidence="6 7">
    <name type="scientific">Crepidotus variabilis</name>
    <dbReference type="NCBI Taxonomy" id="179855"/>
    <lineage>
        <taxon>Eukaryota</taxon>
        <taxon>Fungi</taxon>
        <taxon>Dikarya</taxon>
        <taxon>Basidiomycota</taxon>
        <taxon>Agaricomycotina</taxon>
        <taxon>Agaricomycetes</taxon>
        <taxon>Agaricomycetidae</taxon>
        <taxon>Agaricales</taxon>
        <taxon>Agaricineae</taxon>
        <taxon>Crepidotaceae</taxon>
        <taxon>Crepidotus</taxon>
    </lineage>
</organism>
<feature type="repeat" description="WD" evidence="3">
    <location>
        <begin position="717"/>
        <end position="744"/>
    </location>
</feature>
<evidence type="ECO:0000256" key="2">
    <source>
        <dbReference type="ARBA" id="ARBA00022737"/>
    </source>
</evidence>
<feature type="repeat" description="WD" evidence="3">
    <location>
        <begin position="667"/>
        <end position="710"/>
    </location>
</feature>
<dbReference type="InterPro" id="IPR020472">
    <property type="entry name" value="WD40_PAC1"/>
</dbReference>
<feature type="repeat" description="WD" evidence="3">
    <location>
        <begin position="753"/>
        <end position="794"/>
    </location>
</feature>
<evidence type="ECO:0000259" key="5">
    <source>
        <dbReference type="Pfam" id="PF09994"/>
    </source>
</evidence>